<gene>
    <name evidence="1" type="ORF">AC578_6387</name>
</gene>
<evidence type="ECO:0000313" key="1">
    <source>
        <dbReference type="EMBL" id="KXS96072.1"/>
    </source>
</evidence>
<accession>A0A139H0X4</accession>
<comment type="caution">
    <text evidence="1">The sequence shown here is derived from an EMBL/GenBank/DDBJ whole genome shotgun (WGS) entry which is preliminary data.</text>
</comment>
<proteinExistence type="predicted"/>
<keyword evidence="2" id="KW-1185">Reference proteome</keyword>
<dbReference type="EMBL" id="LFZN01000187">
    <property type="protein sequence ID" value="KXS96072.1"/>
    <property type="molecule type" value="Genomic_DNA"/>
</dbReference>
<sequence>MAKCGLRSPGRPVIHRHCSNKELSVLIRQRGLVLVPKEEVKGTPCRNVMIAALCKADEGRCRFLELARNVRRLIYEYVKPPPSGPGNNMRPWPTRFLANRNINHEVKRYIWKYKIDFEI</sequence>
<protein>
    <submittedName>
        <fullName evidence="1">Uncharacterized protein</fullName>
    </submittedName>
</protein>
<dbReference type="Proteomes" id="UP000070133">
    <property type="component" value="Unassembled WGS sequence"/>
</dbReference>
<reference evidence="1 2" key="1">
    <citation type="submission" date="2015-07" db="EMBL/GenBank/DDBJ databases">
        <title>Comparative genomics of the Sigatoka disease complex on banana suggests a link between parallel evolutionary changes in Pseudocercospora fijiensis and Pseudocercospora eumusae and increased virulence on the banana host.</title>
        <authorList>
            <person name="Chang T.-C."/>
            <person name="Salvucci A."/>
            <person name="Crous P.W."/>
            <person name="Stergiopoulos I."/>
        </authorList>
    </citation>
    <scope>NUCLEOTIDE SEQUENCE [LARGE SCALE GENOMIC DNA]</scope>
    <source>
        <strain evidence="1 2">CBS 114824</strain>
    </source>
</reference>
<dbReference type="OrthoDB" id="10469560at2759"/>
<name>A0A139H0X4_9PEZI</name>
<organism evidence="1 2">
    <name type="scientific">Pseudocercospora eumusae</name>
    <dbReference type="NCBI Taxonomy" id="321146"/>
    <lineage>
        <taxon>Eukaryota</taxon>
        <taxon>Fungi</taxon>
        <taxon>Dikarya</taxon>
        <taxon>Ascomycota</taxon>
        <taxon>Pezizomycotina</taxon>
        <taxon>Dothideomycetes</taxon>
        <taxon>Dothideomycetidae</taxon>
        <taxon>Mycosphaerellales</taxon>
        <taxon>Mycosphaerellaceae</taxon>
        <taxon>Pseudocercospora</taxon>
    </lineage>
</organism>
<evidence type="ECO:0000313" key="2">
    <source>
        <dbReference type="Proteomes" id="UP000070133"/>
    </source>
</evidence>
<dbReference type="AlphaFoldDB" id="A0A139H0X4"/>